<dbReference type="Proteomes" id="UP001253439">
    <property type="component" value="Unassembled WGS sequence"/>
</dbReference>
<dbReference type="PROSITE" id="PS50966">
    <property type="entry name" value="ZF_SWIM"/>
    <property type="match status" value="1"/>
</dbReference>
<feature type="domain" description="SWIM-type" evidence="2">
    <location>
        <begin position="68"/>
        <end position="105"/>
    </location>
</feature>
<evidence type="ECO:0000313" key="4">
    <source>
        <dbReference type="Proteomes" id="UP001253439"/>
    </source>
</evidence>
<accession>A0AAE4JHI8</accession>
<keyword evidence="1" id="KW-0479">Metal-binding</keyword>
<name>A0AAE4JHI8_9EURY</name>
<gene>
    <name evidence="3" type="ORF">NDI54_04345</name>
</gene>
<evidence type="ECO:0000313" key="3">
    <source>
        <dbReference type="EMBL" id="MDS0220579.1"/>
    </source>
</evidence>
<dbReference type="RefSeq" id="WP_310895259.1">
    <property type="nucleotide sequence ID" value="NZ_JAMQOM010000002.1"/>
</dbReference>
<comment type="caution">
    <text evidence="3">The sequence shown here is derived from an EMBL/GenBank/DDBJ whole genome shotgun (WGS) entry which is preliminary data.</text>
</comment>
<keyword evidence="1" id="KW-0863">Zinc-finger</keyword>
<dbReference type="GO" id="GO:0008270">
    <property type="term" value="F:zinc ion binding"/>
    <property type="evidence" value="ECO:0007669"/>
    <property type="project" value="UniProtKB-KW"/>
</dbReference>
<sequence length="106" mass="12019">MTDTDADPGRGREHIEVLRETVDRNRDRDWADYRERFSFTVVDDGTVLLSPADAAAETESAVEREVTHRVTIDGGSAVDCNCHVAQRPFDRRACRHMRAVDAHPRL</sequence>
<proteinExistence type="predicted"/>
<keyword evidence="4" id="KW-1185">Reference proteome</keyword>
<evidence type="ECO:0000259" key="2">
    <source>
        <dbReference type="PROSITE" id="PS50966"/>
    </source>
</evidence>
<protein>
    <recommendedName>
        <fullName evidence="2">SWIM-type domain-containing protein</fullName>
    </recommendedName>
</protein>
<evidence type="ECO:0000256" key="1">
    <source>
        <dbReference type="PROSITE-ProRule" id="PRU00325"/>
    </source>
</evidence>
<organism evidence="3 4">
    <name type="scientific">Haloarcula terrestris</name>
    <dbReference type="NCBI Taxonomy" id="2950533"/>
    <lineage>
        <taxon>Archaea</taxon>
        <taxon>Methanobacteriati</taxon>
        <taxon>Methanobacteriota</taxon>
        <taxon>Stenosarchaea group</taxon>
        <taxon>Halobacteria</taxon>
        <taxon>Halobacteriales</taxon>
        <taxon>Haloarculaceae</taxon>
        <taxon>Haloarcula</taxon>
    </lineage>
</organism>
<dbReference type="InterPro" id="IPR007527">
    <property type="entry name" value="Znf_SWIM"/>
</dbReference>
<dbReference type="EMBL" id="JAMQOM010000002">
    <property type="protein sequence ID" value="MDS0220579.1"/>
    <property type="molecule type" value="Genomic_DNA"/>
</dbReference>
<dbReference type="AlphaFoldDB" id="A0AAE4JHI8"/>
<reference evidence="3 4" key="1">
    <citation type="submission" date="2022-06" db="EMBL/GenBank/DDBJ databases">
        <title>Haloarcula sp. a new haloarchaeum isolate from saline soil.</title>
        <authorList>
            <person name="Strakova D."/>
            <person name="Galisteo C."/>
            <person name="Sanchez-Porro C."/>
            <person name="Ventosa A."/>
        </authorList>
    </citation>
    <scope>NUCLEOTIDE SEQUENCE [LARGE SCALE GENOMIC DNA]</scope>
    <source>
        <strain evidence="3 4">S1AR25-5A</strain>
    </source>
</reference>
<keyword evidence="1" id="KW-0862">Zinc</keyword>